<evidence type="ECO:0000313" key="1">
    <source>
        <dbReference type="EMBL" id="KAF2666556.1"/>
    </source>
</evidence>
<evidence type="ECO:0000313" key="2">
    <source>
        <dbReference type="Proteomes" id="UP000799302"/>
    </source>
</evidence>
<dbReference type="OrthoDB" id="2739686at2759"/>
<accession>A0A6A6U4J1</accession>
<reference evidence="1" key="1">
    <citation type="journal article" date="2020" name="Stud. Mycol.">
        <title>101 Dothideomycetes genomes: a test case for predicting lifestyles and emergence of pathogens.</title>
        <authorList>
            <person name="Haridas S."/>
            <person name="Albert R."/>
            <person name="Binder M."/>
            <person name="Bloem J."/>
            <person name="Labutti K."/>
            <person name="Salamov A."/>
            <person name="Andreopoulos B."/>
            <person name="Baker S."/>
            <person name="Barry K."/>
            <person name="Bills G."/>
            <person name="Bluhm B."/>
            <person name="Cannon C."/>
            <person name="Castanera R."/>
            <person name="Culley D."/>
            <person name="Daum C."/>
            <person name="Ezra D."/>
            <person name="Gonzalez J."/>
            <person name="Henrissat B."/>
            <person name="Kuo A."/>
            <person name="Liang C."/>
            <person name="Lipzen A."/>
            <person name="Lutzoni F."/>
            <person name="Magnuson J."/>
            <person name="Mondo S."/>
            <person name="Nolan M."/>
            <person name="Ohm R."/>
            <person name="Pangilinan J."/>
            <person name="Park H.-J."/>
            <person name="Ramirez L."/>
            <person name="Alfaro M."/>
            <person name="Sun H."/>
            <person name="Tritt A."/>
            <person name="Yoshinaga Y."/>
            <person name="Zwiers L.-H."/>
            <person name="Turgeon B."/>
            <person name="Goodwin S."/>
            <person name="Spatafora J."/>
            <person name="Crous P."/>
            <person name="Grigoriev I."/>
        </authorList>
    </citation>
    <scope>NUCLEOTIDE SEQUENCE</scope>
    <source>
        <strain evidence="1">CBS 115976</strain>
    </source>
</reference>
<dbReference type="EMBL" id="MU004238">
    <property type="protein sequence ID" value="KAF2666556.1"/>
    <property type="molecule type" value="Genomic_DNA"/>
</dbReference>
<evidence type="ECO:0008006" key="3">
    <source>
        <dbReference type="Google" id="ProtNLM"/>
    </source>
</evidence>
<name>A0A6A6U4J1_9PEZI</name>
<dbReference type="Proteomes" id="UP000799302">
    <property type="component" value="Unassembled WGS sequence"/>
</dbReference>
<dbReference type="InterPro" id="IPR036278">
    <property type="entry name" value="Sialidase_sf"/>
</dbReference>
<keyword evidence="2" id="KW-1185">Reference proteome</keyword>
<gene>
    <name evidence="1" type="ORF">BT63DRAFT_415682</name>
</gene>
<protein>
    <recommendedName>
        <fullName evidence="3">Sialidase domain-containing protein</fullName>
    </recommendedName>
</protein>
<organism evidence="1 2">
    <name type="scientific">Microthyrium microscopicum</name>
    <dbReference type="NCBI Taxonomy" id="703497"/>
    <lineage>
        <taxon>Eukaryota</taxon>
        <taxon>Fungi</taxon>
        <taxon>Dikarya</taxon>
        <taxon>Ascomycota</taxon>
        <taxon>Pezizomycotina</taxon>
        <taxon>Dothideomycetes</taxon>
        <taxon>Dothideomycetes incertae sedis</taxon>
        <taxon>Microthyriales</taxon>
        <taxon>Microthyriaceae</taxon>
        <taxon>Microthyrium</taxon>
    </lineage>
</organism>
<sequence>MKNGYLFCDILLDIHQYPLSQTEKLVVSTRLYQPPSGKSAGAPQIANLSGKLVGIFRTNAFHGSGPNHENGDGVVMISEDYGASWTDPMIVGPAPSNWPGVFAIDTDRFLTLYSRDDSTAGWDGGPLSQAYSLN</sequence>
<dbReference type="AlphaFoldDB" id="A0A6A6U4J1"/>
<proteinExistence type="predicted"/>
<dbReference type="SUPFAM" id="SSF50939">
    <property type="entry name" value="Sialidases"/>
    <property type="match status" value="1"/>
</dbReference>